<evidence type="ECO:0000256" key="2">
    <source>
        <dbReference type="ARBA" id="ARBA00005189"/>
    </source>
</evidence>
<dbReference type="InterPro" id="IPR025714">
    <property type="entry name" value="Methyltranfer_dom"/>
</dbReference>
<dbReference type="GeneID" id="24137535"/>
<accession>A0A067BW75</accession>
<organism evidence="9 10">
    <name type="scientific">Saprolegnia parasitica (strain CBS 223.65)</name>
    <dbReference type="NCBI Taxonomy" id="695850"/>
    <lineage>
        <taxon>Eukaryota</taxon>
        <taxon>Sar</taxon>
        <taxon>Stramenopiles</taxon>
        <taxon>Oomycota</taxon>
        <taxon>Saprolegniomycetes</taxon>
        <taxon>Saprolegniales</taxon>
        <taxon>Saprolegniaceae</taxon>
        <taxon>Saprolegnia</taxon>
    </lineage>
</organism>
<dbReference type="Gene3D" id="3.40.50.150">
    <property type="entry name" value="Vaccinia Virus protein VP39"/>
    <property type="match status" value="1"/>
</dbReference>
<name>A0A067BW75_SAPPC</name>
<dbReference type="InterPro" id="IPR029063">
    <property type="entry name" value="SAM-dependent_MTases_sf"/>
</dbReference>
<evidence type="ECO:0000256" key="4">
    <source>
        <dbReference type="ARBA" id="ARBA00022679"/>
    </source>
</evidence>
<feature type="domain" description="Methyltransferase" evidence="8">
    <location>
        <begin position="204"/>
        <end position="314"/>
    </location>
</feature>
<reference evidence="9 10" key="1">
    <citation type="journal article" date="2013" name="PLoS Genet.">
        <title>Distinctive expansion of potential virulence genes in the genome of the oomycete fish pathogen Saprolegnia parasitica.</title>
        <authorList>
            <person name="Jiang R.H."/>
            <person name="de Bruijn I."/>
            <person name="Haas B.J."/>
            <person name="Belmonte R."/>
            <person name="Lobach L."/>
            <person name="Christie J."/>
            <person name="van den Ackerveken G."/>
            <person name="Bottin A."/>
            <person name="Bulone V."/>
            <person name="Diaz-Moreno S.M."/>
            <person name="Dumas B."/>
            <person name="Fan L."/>
            <person name="Gaulin E."/>
            <person name="Govers F."/>
            <person name="Grenville-Briggs L.J."/>
            <person name="Horner N.R."/>
            <person name="Levin J.Z."/>
            <person name="Mammella M."/>
            <person name="Meijer H.J."/>
            <person name="Morris P."/>
            <person name="Nusbaum C."/>
            <person name="Oome S."/>
            <person name="Phillips A.J."/>
            <person name="van Rooyen D."/>
            <person name="Rzeszutek E."/>
            <person name="Saraiva M."/>
            <person name="Secombes C.J."/>
            <person name="Seidl M.F."/>
            <person name="Snel B."/>
            <person name="Stassen J.H."/>
            <person name="Sykes S."/>
            <person name="Tripathy S."/>
            <person name="van den Berg H."/>
            <person name="Vega-Arreguin J.C."/>
            <person name="Wawra S."/>
            <person name="Young S.K."/>
            <person name="Zeng Q."/>
            <person name="Dieguez-Uribeondo J."/>
            <person name="Russ C."/>
            <person name="Tyler B.M."/>
            <person name="van West P."/>
        </authorList>
    </citation>
    <scope>NUCLEOTIDE SEQUENCE [LARGE SCALE GENOMIC DNA]</scope>
    <source>
        <strain evidence="9 10">CBS 223.65</strain>
    </source>
</reference>
<dbReference type="RefSeq" id="XP_012210435.1">
    <property type="nucleotide sequence ID" value="XM_012355045.1"/>
</dbReference>
<keyword evidence="3" id="KW-0489">Methyltransferase</keyword>
<dbReference type="SUPFAM" id="SSF53335">
    <property type="entry name" value="S-adenosyl-L-methionine-dependent methyltransferases"/>
    <property type="match status" value="1"/>
</dbReference>
<keyword evidence="4" id="KW-0808">Transferase</keyword>
<evidence type="ECO:0000256" key="3">
    <source>
        <dbReference type="ARBA" id="ARBA00022603"/>
    </source>
</evidence>
<dbReference type="Pfam" id="PF13847">
    <property type="entry name" value="Methyltransf_31"/>
    <property type="match status" value="1"/>
</dbReference>
<dbReference type="Proteomes" id="UP000030745">
    <property type="component" value="Unassembled WGS sequence"/>
</dbReference>
<evidence type="ECO:0000256" key="1">
    <source>
        <dbReference type="ARBA" id="ARBA00004969"/>
    </source>
</evidence>
<gene>
    <name evidence="9" type="ORF">SPRG_15851</name>
</gene>
<proteinExistence type="predicted"/>
<dbReference type="EMBL" id="KK583388">
    <property type="protein sequence ID" value="KDO18852.1"/>
    <property type="molecule type" value="Genomic_DNA"/>
</dbReference>
<dbReference type="VEuPathDB" id="FungiDB:SPRG_15851"/>
<dbReference type="CDD" id="cd02440">
    <property type="entry name" value="AdoMet_MTases"/>
    <property type="match status" value="1"/>
</dbReference>
<comment type="pathway">
    <text evidence="2">Lipid metabolism.</text>
</comment>
<evidence type="ECO:0000259" key="8">
    <source>
        <dbReference type="Pfam" id="PF13847"/>
    </source>
</evidence>
<evidence type="ECO:0000256" key="6">
    <source>
        <dbReference type="ARBA" id="ARBA00047619"/>
    </source>
</evidence>
<dbReference type="KEGG" id="spar:SPRG_15851"/>
<comment type="catalytic activity">
    <reaction evidence="6">
        <text>N,N-dimethylethanolamine phosphate + S-adenosyl-L-methionine = phosphocholine + S-adenosyl-L-homocysteine + H(+)</text>
        <dbReference type="Rhea" id="RHEA:25325"/>
        <dbReference type="ChEBI" id="CHEBI:15378"/>
        <dbReference type="ChEBI" id="CHEBI:57856"/>
        <dbReference type="ChEBI" id="CHEBI:58641"/>
        <dbReference type="ChEBI" id="CHEBI:59789"/>
        <dbReference type="ChEBI" id="CHEBI:295975"/>
        <dbReference type="EC" id="2.1.1.103"/>
    </reaction>
    <physiologicalReaction direction="left-to-right" evidence="6">
        <dbReference type="Rhea" id="RHEA:25326"/>
    </physiologicalReaction>
</comment>
<dbReference type="AlphaFoldDB" id="A0A067BW75"/>
<keyword evidence="10" id="KW-1185">Reference proteome</keyword>
<dbReference type="PANTHER" id="PTHR44307">
    <property type="entry name" value="PHOSPHOETHANOLAMINE METHYLTRANSFERASE"/>
    <property type="match status" value="1"/>
</dbReference>
<comment type="pathway">
    <text evidence="1">Phospholipid metabolism; phosphatidylcholine biosynthesis.</text>
</comment>
<dbReference type="OrthoDB" id="8300214at2759"/>
<sequence>MQGDLVRDCQDKRVLVLGSGDAAHDVAKVAASMTRVAIDDPSALATIAPASVDVVLSHGAHRYLDEAALAAVASATIACLVEGGLVYFEEMCFGGDDAKATYRHPRAYTEAYASVCRPDGPLMAQFELRASSATRTANHGMHVTFAFVKVLKQDTLASFQRFLDAQQYSRGSIARYEKIFGAGYISTGGQDTTTEFVAKLGLVRGERVLDVGCGIGGGDFYMAKTFGVSVVGIDLSTNMVHRALETSLTDPSVDCEFEICDATTKEYAPASFDVIYSRDTILHIADKTSLFAKFYTWLKPGGRLLISDYCCGEAETQTARFKAYVASRGYHLLTPAAYGQVIASVGFSDVEAEDRTEHFVQVLQTELARTRLNKDAFIAETSAHDYEDIVDGWEAKLVRCAEGDQKWGLFFARKA</sequence>
<comment type="catalytic activity">
    <reaction evidence="7">
        <text>N-methylethanolamine phosphate + S-adenosyl-L-methionine = N,N-dimethylethanolamine phosphate + S-adenosyl-L-homocysteine + H(+)</text>
        <dbReference type="Rhea" id="RHEA:25321"/>
        <dbReference type="ChEBI" id="CHEBI:15378"/>
        <dbReference type="ChEBI" id="CHEBI:57781"/>
        <dbReference type="ChEBI" id="CHEBI:57856"/>
        <dbReference type="ChEBI" id="CHEBI:58641"/>
        <dbReference type="ChEBI" id="CHEBI:59789"/>
        <dbReference type="EC" id="2.1.1.103"/>
    </reaction>
    <physiologicalReaction direction="left-to-right" evidence="7">
        <dbReference type="Rhea" id="RHEA:25322"/>
    </physiologicalReaction>
</comment>
<evidence type="ECO:0000313" key="10">
    <source>
        <dbReference type="Proteomes" id="UP000030745"/>
    </source>
</evidence>
<dbReference type="PANTHER" id="PTHR44307:SF2">
    <property type="entry name" value="PHOSPHOETHANOLAMINE METHYLTRANSFERASE ISOFORM X1"/>
    <property type="match status" value="1"/>
</dbReference>
<dbReference type="GO" id="GO:0000234">
    <property type="term" value="F:phosphoethanolamine N-methyltransferase activity"/>
    <property type="evidence" value="ECO:0007669"/>
    <property type="project" value="UniProtKB-EC"/>
</dbReference>
<dbReference type="STRING" id="695850.A0A067BW75"/>
<dbReference type="GO" id="GO:0032259">
    <property type="term" value="P:methylation"/>
    <property type="evidence" value="ECO:0007669"/>
    <property type="project" value="UniProtKB-KW"/>
</dbReference>
<dbReference type="EC" id="2.1.1.103" evidence="5"/>
<dbReference type="OMA" id="WTRKIKD"/>
<evidence type="ECO:0000313" key="9">
    <source>
        <dbReference type="EMBL" id="KDO18852.1"/>
    </source>
</evidence>
<evidence type="ECO:0000256" key="7">
    <source>
        <dbReference type="ARBA" id="ARBA00047841"/>
    </source>
</evidence>
<protein>
    <recommendedName>
        <fullName evidence="5">phosphoethanolamine N-methyltransferase</fullName>
        <ecNumber evidence="5">2.1.1.103</ecNumber>
    </recommendedName>
</protein>
<evidence type="ECO:0000256" key="5">
    <source>
        <dbReference type="ARBA" id="ARBA00035674"/>
    </source>
</evidence>